<evidence type="ECO:0000256" key="1">
    <source>
        <dbReference type="ARBA" id="ARBA00004533"/>
    </source>
</evidence>
<dbReference type="NCBIfam" id="NF005919">
    <property type="entry name" value="PRK07920.1"/>
    <property type="match status" value="1"/>
</dbReference>
<keyword evidence="6 7" id="KW-0012">Acyltransferase</keyword>
<dbReference type="EMBL" id="JAVREH010000006">
    <property type="protein sequence ID" value="MDT0261169.1"/>
    <property type="molecule type" value="Genomic_DNA"/>
</dbReference>
<keyword evidence="3" id="KW-0997">Cell inner membrane</keyword>
<dbReference type="PANTHER" id="PTHR30606:SF10">
    <property type="entry name" value="PHOSPHATIDYLINOSITOL MANNOSIDE ACYLTRANSFERASE"/>
    <property type="match status" value="1"/>
</dbReference>
<evidence type="ECO:0000256" key="5">
    <source>
        <dbReference type="ARBA" id="ARBA00023136"/>
    </source>
</evidence>
<evidence type="ECO:0000256" key="3">
    <source>
        <dbReference type="ARBA" id="ARBA00022519"/>
    </source>
</evidence>
<comment type="caution">
    <text evidence="7">The sequence shown here is derived from an EMBL/GenBank/DDBJ whole genome shotgun (WGS) entry which is preliminary data.</text>
</comment>
<evidence type="ECO:0000313" key="8">
    <source>
        <dbReference type="Proteomes" id="UP001183176"/>
    </source>
</evidence>
<dbReference type="RefSeq" id="WP_311422323.1">
    <property type="nucleotide sequence ID" value="NZ_JAVREH010000006.1"/>
</dbReference>
<keyword evidence="2" id="KW-1003">Cell membrane</keyword>
<dbReference type="CDD" id="cd07984">
    <property type="entry name" value="LPLAT_LABLAT-like"/>
    <property type="match status" value="1"/>
</dbReference>
<accession>A0ABU2J9H5</accession>
<dbReference type="Pfam" id="PF03279">
    <property type="entry name" value="Lip_A_acyltrans"/>
    <property type="match status" value="1"/>
</dbReference>
<keyword evidence="4" id="KW-0808">Transferase</keyword>
<evidence type="ECO:0000313" key="7">
    <source>
        <dbReference type="EMBL" id="MDT0261169.1"/>
    </source>
</evidence>
<keyword evidence="8" id="KW-1185">Reference proteome</keyword>
<evidence type="ECO:0000256" key="2">
    <source>
        <dbReference type="ARBA" id="ARBA00022475"/>
    </source>
</evidence>
<organism evidence="7 8">
    <name type="scientific">Jatrophihabitans lederbergiae</name>
    <dbReference type="NCBI Taxonomy" id="3075547"/>
    <lineage>
        <taxon>Bacteria</taxon>
        <taxon>Bacillati</taxon>
        <taxon>Actinomycetota</taxon>
        <taxon>Actinomycetes</taxon>
        <taxon>Jatrophihabitantales</taxon>
        <taxon>Jatrophihabitantaceae</taxon>
        <taxon>Jatrophihabitans</taxon>
    </lineage>
</organism>
<name>A0ABU2J9H5_9ACTN</name>
<protein>
    <submittedName>
        <fullName evidence="7">Phosphatidylinositol mannoside acyltransferase</fullName>
    </submittedName>
</protein>
<reference evidence="8" key="1">
    <citation type="submission" date="2023-07" db="EMBL/GenBank/DDBJ databases">
        <title>30 novel species of actinomycetes from the DSMZ collection.</title>
        <authorList>
            <person name="Nouioui I."/>
        </authorList>
    </citation>
    <scope>NUCLEOTIDE SEQUENCE [LARGE SCALE GENOMIC DNA]</scope>
    <source>
        <strain evidence="8">DSM 44399</strain>
    </source>
</reference>
<comment type="subcellular location">
    <subcellularLocation>
        <location evidence="1">Cell inner membrane</location>
    </subcellularLocation>
</comment>
<sequence length="317" mass="34157">MKLPARLTDWAGDAGYPAGWRLVRALPAPLARRAFDLGADVAVHRDGRSVHQLRRNLSRVLGPDAGAGALERTLRAGMRSYGRYWLETFRLPSMDVTDTLARVHTDGADHVDAAIAAGNGAIFALPHSGNWDIAGLWLVRRGYPFSTVAERLQPESLFDKFVAFREGLGMRVLPLTGGPRPPMTVLAERLRAGEVVCLVADRDLSRAGVQVDFFGEPTRMPAGPALLAATTGAKLLPVHLYFDGDGWGQWIGKPIDLGDGNLRAKVQRGTQALASAFADRIAGHPEDWHMLQRLWLADLDPSKAPAAPAGSSAPEAG</sequence>
<dbReference type="PANTHER" id="PTHR30606">
    <property type="entry name" value="LIPID A BIOSYNTHESIS LAUROYL ACYLTRANSFERASE"/>
    <property type="match status" value="1"/>
</dbReference>
<keyword evidence="5" id="KW-0472">Membrane</keyword>
<gene>
    <name evidence="7" type="ORF">RM423_07145</name>
</gene>
<dbReference type="GO" id="GO:0016746">
    <property type="term" value="F:acyltransferase activity"/>
    <property type="evidence" value="ECO:0007669"/>
    <property type="project" value="UniProtKB-KW"/>
</dbReference>
<proteinExistence type="predicted"/>
<evidence type="ECO:0000256" key="4">
    <source>
        <dbReference type="ARBA" id="ARBA00022679"/>
    </source>
</evidence>
<evidence type="ECO:0000256" key="6">
    <source>
        <dbReference type="ARBA" id="ARBA00023315"/>
    </source>
</evidence>
<dbReference type="InterPro" id="IPR004960">
    <property type="entry name" value="LipA_acyltrans"/>
</dbReference>
<dbReference type="Proteomes" id="UP001183176">
    <property type="component" value="Unassembled WGS sequence"/>
</dbReference>